<dbReference type="EMBL" id="JAHKSW010000024">
    <property type="protein sequence ID" value="KAG7317445.1"/>
    <property type="molecule type" value="Genomic_DNA"/>
</dbReference>
<evidence type="ECO:0000256" key="1">
    <source>
        <dbReference type="ARBA" id="ARBA00022754"/>
    </source>
</evidence>
<dbReference type="Gene3D" id="1.20.5.500">
    <property type="entry name" value="Single helix bin"/>
    <property type="match status" value="1"/>
</dbReference>
<dbReference type="PANTHER" id="PTHR23239:SF367">
    <property type="entry name" value="KERATIN 15-RELATED"/>
    <property type="match status" value="1"/>
</dbReference>
<feature type="coiled-coil region" evidence="3">
    <location>
        <begin position="140"/>
        <end position="167"/>
    </location>
</feature>
<dbReference type="Gene3D" id="1.20.5.1160">
    <property type="entry name" value="Vasodilator-stimulated phosphoprotein"/>
    <property type="match status" value="1"/>
</dbReference>
<evidence type="ECO:0000256" key="2">
    <source>
        <dbReference type="ARBA" id="ARBA00023054"/>
    </source>
</evidence>
<keyword evidence="2 3" id="KW-0175">Coiled coil</keyword>
<evidence type="ECO:0000313" key="6">
    <source>
        <dbReference type="EMBL" id="KAG7317445.1"/>
    </source>
</evidence>
<dbReference type="Pfam" id="PF00038">
    <property type="entry name" value="Filament"/>
    <property type="match status" value="1"/>
</dbReference>
<organism evidence="6 7">
    <name type="scientific">Hemibagrus wyckioides</name>
    <dbReference type="NCBI Taxonomy" id="337641"/>
    <lineage>
        <taxon>Eukaryota</taxon>
        <taxon>Metazoa</taxon>
        <taxon>Chordata</taxon>
        <taxon>Craniata</taxon>
        <taxon>Vertebrata</taxon>
        <taxon>Euteleostomi</taxon>
        <taxon>Actinopterygii</taxon>
        <taxon>Neopterygii</taxon>
        <taxon>Teleostei</taxon>
        <taxon>Ostariophysi</taxon>
        <taxon>Siluriformes</taxon>
        <taxon>Bagridae</taxon>
        <taxon>Hemibagrus</taxon>
    </lineage>
</organism>
<dbReference type="SUPFAM" id="SSF64593">
    <property type="entry name" value="Intermediate filament protein, coiled coil region"/>
    <property type="match status" value="2"/>
</dbReference>
<dbReference type="PANTHER" id="PTHR23239">
    <property type="entry name" value="INTERMEDIATE FILAMENT"/>
    <property type="match status" value="1"/>
</dbReference>
<evidence type="ECO:0000313" key="7">
    <source>
        <dbReference type="Proteomes" id="UP000824219"/>
    </source>
</evidence>
<feature type="coiled-coil region" evidence="3">
    <location>
        <begin position="232"/>
        <end position="273"/>
    </location>
</feature>
<evidence type="ECO:0000256" key="4">
    <source>
        <dbReference type="SAM" id="MobiDB-lite"/>
    </source>
</evidence>
<comment type="caution">
    <text evidence="6">The sequence shown here is derived from an EMBL/GenBank/DDBJ whole genome shotgun (WGS) entry which is preliminary data.</text>
</comment>
<dbReference type="OrthoDB" id="2441647at2759"/>
<dbReference type="Gene3D" id="1.20.5.170">
    <property type="match status" value="1"/>
</dbReference>
<feature type="domain" description="IF rod" evidence="5">
    <location>
        <begin position="136"/>
        <end position="447"/>
    </location>
</feature>
<keyword evidence="1" id="KW-0403">Intermediate filament</keyword>
<name>A0A9D3NAC6_9TELE</name>
<dbReference type="InterPro" id="IPR002957">
    <property type="entry name" value="Keratin_I"/>
</dbReference>
<accession>A0A9D3NAC6</accession>
<proteinExistence type="predicted"/>
<feature type="region of interest" description="Disordered" evidence="4">
    <location>
        <begin position="447"/>
        <end position="468"/>
    </location>
</feature>
<dbReference type="InterPro" id="IPR039008">
    <property type="entry name" value="IF_rod_dom"/>
</dbReference>
<dbReference type="PRINTS" id="PR01248">
    <property type="entry name" value="TYPE1KERATIN"/>
</dbReference>
<gene>
    <name evidence="6" type="ORF">KOW79_019743</name>
</gene>
<dbReference type="Proteomes" id="UP000824219">
    <property type="component" value="Linkage Group LG24"/>
</dbReference>
<dbReference type="GO" id="GO:0005882">
    <property type="term" value="C:intermediate filament"/>
    <property type="evidence" value="ECO:0007669"/>
    <property type="project" value="UniProtKB-KW"/>
</dbReference>
<keyword evidence="7" id="KW-1185">Reference proteome</keyword>
<dbReference type="GO" id="GO:0005198">
    <property type="term" value="F:structural molecule activity"/>
    <property type="evidence" value="ECO:0007669"/>
    <property type="project" value="InterPro"/>
</dbReference>
<reference evidence="6 7" key="1">
    <citation type="submission" date="2021-06" db="EMBL/GenBank/DDBJ databases">
        <title>Chromosome-level genome assembly of the red-tail catfish (Hemibagrus wyckioides).</title>
        <authorList>
            <person name="Shao F."/>
        </authorList>
    </citation>
    <scope>NUCLEOTIDE SEQUENCE [LARGE SCALE GENOMIC DNA]</scope>
    <source>
        <strain evidence="6">EC202008001</strain>
        <tissue evidence="6">Blood</tissue>
    </source>
</reference>
<protein>
    <recommendedName>
        <fullName evidence="5">IF rod domain-containing protein</fullName>
    </recommendedName>
</protein>
<evidence type="ECO:0000259" key="5">
    <source>
        <dbReference type="PROSITE" id="PS51842"/>
    </source>
</evidence>
<dbReference type="PROSITE" id="PS51842">
    <property type="entry name" value="IF_ROD_2"/>
    <property type="match status" value="1"/>
</dbReference>
<dbReference type="AlphaFoldDB" id="A0A9D3NAC6"/>
<evidence type="ECO:0000256" key="3">
    <source>
        <dbReference type="SAM" id="Coils"/>
    </source>
</evidence>
<dbReference type="FunFam" id="1.20.5.170:FF:000002">
    <property type="entry name" value="Type I keratin KA11"/>
    <property type="match status" value="1"/>
</dbReference>
<dbReference type="SMART" id="SM01391">
    <property type="entry name" value="Filament"/>
    <property type="match status" value="1"/>
</dbReference>
<sequence>MHQSTFRSGTLSLSGSRGSFRAGGIQAGNVYGRAGGYGALSYPAVQPLMVGSSRGLTGRGFSSGVGLGSGVGLVSGVGVGLGSGISASSAAGYGAVLGSGVGVGSGAGFGSGAAFKFGPGLGGGFGGEAAGMLGNEKFTMRILNERLASYLKKVRLLEKANADLELKIRQFVDSRTSPIARDYTDSLTTINDLQTKILDAIQLNGVVFVSLDNATLAADDFRIKYENELAQRQSVEADISDMKRLLDELNLKKNELILQIDALKEDKVQIQNLHKEEMVTTRGKMSGQIHVEVESAPQQDLTSVLEDIRDHYETIAAKNRRDLEAWFKGKLETLKQEVAANIHSSDASKTELGAEKTKVQGLDLELQSVLAVKTSLEASLSDVKAFYAVQLSGYQMQVTGMEEQLLQLRADLERQSRNYQMLLDIKTRLEMEIAEYRRLLDVGVNPSSKLLGEPGPAAVEEPSSKPEP</sequence>